<name>A0AAE1EF22_PETCI</name>
<keyword evidence="2" id="KW-1185">Reference proteome</keyword>
<dbReference type="EMBL" id="JAWQEG010008686">
    <property type="protein sequence ID" value="KAK3849822.1"/>
    <property type="molecule type" value="Genomic_DNA"/>
</dbReference>
<sequence length="131" mass="14404">MDSYWIRVEGSSKLALGEIYVSCLVSVFSTPTTFPHVSYPFPPTSPLLYLPPSPHHCFTSYTITSVSPPTPSLLLHLLHHHHCFTSSTITSVSPSPVSPPSPSLLFHLPHHHLCFTSSHFSIVINFATPSV</sequence>
<gene>
    <name evidence="1" type="ORF">Pcinc_043430</name>
</gene>
<proteinExistence type="predicted"/>
<dbReference type="AlphaFoldDB" id="A0AAE1EF22"/>
<comment type="caution">
    <text evidence="1">The sequence shown here is derived from an EMBL/GenBank/DDBJ whole genome shotgun (WGS) entry which is preliminary data.</text>
</comment>
<protein>
    <submittedName>
        <fullName evidence="1">Uncharacterized protein</fullName>
    </submittedName>
</protein>
<accession>A0AAE1EF22</accession>
<reference evidence="1" key="1">
    <citation type="submission" date="2023-10" db="EMBL/GenBank/DDBJ databases">
        <title>Genome assemblies of two species of porcelain crab, Petrolisthes cinctipes and Petrolisthes manimaculis (Anomura: Porcellanidae).</title>
        <authorList>
            <person name="Angst P."/>
        </authorList>
    </citation>
    <scope>NUCLEOTIDE SEQUENCE</scope>
    <source>
        <strain evidence="1">PB745_01</strain>
        <tissue evidence="1">Gill</tissue>
    </source>
</reference>
<evidence type="ECO:0000313" key="2">
    <source>
        <dbReference type="Proteomes" id="UP001286313"/>
    </source>
</evidence>
<organism evidence="1 2">
    <name type="scientific">Petrolisthes cinctipes</name>
    <name type="common">Flat porcelain crab</name>
    <dbReference type="NCBI Taxonomy" id="88211"/>
    <lineage>
        <taxon>Eukaryota</taxon>
        <taxon>Metazoa</taxon>
        <taxon>Ecdysozoa</taxon>
        <taxon>Arthropoda</taxon>
        <taxon>Crustacea</taxon>
        <taxon>Multicrustacea</taxon>
        <taxon>Malacostraca</taxon>
        <taxon>Eumalacostraca</taxon>
        <taxon>Eucarida</taxon>
        <taxon>Decapoda</taxon>
        <taxon>Pleocyemata</taxon>
        <taxon>Anomura</taxon>
        <taxon>Galatheoidea</taxon>
        <taxon>Porcellanidae</taxon>
        <taxon>Petrolisthes</taxon>
    </lineage>
</organism>
<dbReference type="Proteomes" id="UP001286313">
    <property type="component" value="Unassembled WGS sequence"/>
</dbReference>
<evidence type="ECO:0000313" key="1">
    <source>
        <dbReference type="EMBL" id="KAK3849822.1"/>
    </source>
</evidence>